<dbReference type="OrthoDB" id="3234005at2"/>
<name>A0A2M9HF66_9BIFI</name>
<dbReference type="Proteomes" id="UP000231451">
    <property type="component" value="Unassembled WGS sequence"/>
</dbReference>
<comment type="caution">
    <text evidence="1">The sequence shown here is derived from an EMBL/GenBank/DDBJ whole genome shotgun (WGS) entry which is preliminary data.</text>
</comment>
<organism evidence="1 2">
    <name type="scientific">Bifidobacterium simiarum</name>
    <dbReference type="NCBI Taxonomy" id="2045441"/>
    <lineage>
        <taxon>Bacteria</taxon>
        <taxon>Bacillati</taxon>
        <taxon>Actinomycetota</taxon>
        <taxon>Actinomycetes</taxon>
        <taxon>Bifidobacteriales</taxon>
        <taxon>Bifidobacteriaceae</taxon>
        <taxon>Bifidobacterium</taxon>
    </lineage>
</organism>
<gene>
    <name evidence="1" type="ORF">CSQ87_05470</name>
</gene>
<accession>A0A2M9HF66</accession>
<evidence type="ECO:0000313" key="1">
    <source>
        <dbReference type="EMBL" id="PJM75454.1"/>
    </source>
</evidence>
<protein>
    <submittedName>
        <fullName evidence="1">Uncharacterized protein</fullName>
    </submittedName>
</protein>
<sequence>MSNDISPNFALHKRIVTGRAAHVEPQSVVHAWNHQIGNHLRVSTNPRQIMAIGFDDDGRMIEMVAYDAAAYTDSMGNPLRVLYHSNIATTHFRHEFGFP</sequence>
<dbReference type="AlphaFoldDB" id="A0A2M9HF66"/>
<evidence type="ECO:0000313" key="2">
    <source>
        <dbReference type="Proteomes" id="UP000231451"/>
    </source>
</evidence>
<reference evidence="1 2" key="1">
    <citation type="submission" date="2017-10" db="EMBL/GenBank/DDBJ databases">
        <title>Draft genome sequences of strains TRE 1, TRE 9, TRE H and TRI 7, isolated from tamarins, belonging to four potential novel Bifidobacterium species.</title>
        <authorList>
            <person name="Mattarelli P."/>
            <person name="Modesto M."/>
            <person name="Puglisi E."/>
            <person name="Morelli L."/>
            <person name="Spezio C."/>
            <person name="Bonetti A."/>
            <person name="Sandri C."/>
        </authorList>
    </citation>
    <scope>NUCLEOTIDE SEQUENCE [LARGE SCALE GENOMIC DNA]</scope>
    <source>
        <strain evidence="2">TRI7</strain>
    </source>
</reference>
<dbReference type="RefSeq" id="WP_100512870.1">
    <property type="nucleotide sequence ID" value="NZ_PEBK01000004.1"/>
</dbReference>
<dbReference type="EMBL" id="PEBK01000004">
    <property type="protein sequence ID" value="PJM75454.1"/>
    <property type="molecule type" value="Genomic_DNA"/>
</dbReference>
<proteinExistence type="predicted"/>
<keyword evidence="2" id="KW-1185">Reference proteome</keyword>